<evidence type="ECO:0000313" key="2">
    <source>
        <dbReference type="EMBL" id="CAH2237190.1"/>
    </source>
</evidence>
<proteinExistence type="predicted"/>
<dbReference type="OrthoDB" id="6915853at2759"/>
<dbReference type="PANTHER" id="PTHR11161:SF22">
    <property type="entry name" value="ACYLTRANSFERASE 3 DOMAIN-CONTAINING PROTEIN-RELATED"/>
    <property type="match status" value="1"/>
</dbReference>
<dbReference type="InterPro" id="IPR052728">
    <property type="entry name" value="O2_lipid_transport_reg"/>
</dbReference>
<feature type="transmembrane region" description="Helical" evidence="1">
    <location>
        <begin position="63"/>
        <end position="81"/>
    </location>
</feature>
<dbReference type="EMBL" id="CAKXAJ010025255">
    <property type="protein sequence ID" value="CAH2237190.1"/>
    <property type="molecule type" value="Genomic_DNA"/>
</dbReference>
<keyword evidence="1" id="KW-0812">Transmembrane</keyword>
<evidence type="ECO:0000256" key="1">
    <source>
        <dbReference type="SAM" id="Phobius"/>
    </source>
</evidence>
<protein>
    <submittedName>
        <fullName evidence="2">Jg11163 protein</fullName>
    </submittedName>
</protein>
<evidence type="ECO:0000313" key="3">
    <source>
        <dbReference type="Proteomes" id="UP000838756"/>
    </source>
</evidence>
<comment type="caution">
    <text evidence="2">The sequence shown here is derived from an EMBL/GenBank/DDBJ whole genome shotgun (WGS) entry which is preliminary data.</text>
</comment>
<keyword evidence="3" id="KW-1185">Reference proteome</keyword>
<feature type="transmembrane region" description="Helical" evidence="1">
    <location>
        <begin position="101"/>
        <end position="122"/>
    </location>
</feature>
<sequence>MTVPGMFLWIMGGFLLKNCESKFLVTLFTTLERPVFSVLVSTAMIGFFYRLDRIWWRILSWRAWQILGRMSLSVLLIHWTYNLSLLAVKTNLARTSFFEIGGHSLVSIFMTYVTSFPLYVFVELPTQKFLQTVFM</sequence>
<dbReference type="AlphaFoldDB" id="A0A8S4RKP8"/>
<keyword evidence="1" id="KW-1133">Transmembrane helix</keyword>
<keyword evidence="1" id="KW-0472">Membrane</keyword>
<gene>
    <name evidence="2" type="primary">jg11163</name>
    <name evidence="2" type="ORF">PAEG_LOCUS14494</name>
</gene>
<name>A0A8S4RKP8_9NEOP</name>
<reference evidence="2" key="1">
    <citation type="submission" date="2022-03" db="EMBL/GenBank/DDBJ databases">
        <authorList>
            <person name="Lindestad O."/>
        </authorList>
    </citation>
    <scope>NUCLEOTIDE SEQUENCE</scope>
</reference>
<dbReference type="PANTHER" id="PTHR11161">
    <property type="entry name" value="O-ACYLTRANSFERASE"/>
    <property type="match status" value="1"/>
</dbReference>
<accession>A0A8S4RKP8</accession>
<dbReference type="Proteomes" id="UP000838756">
    <property type="component" value="Unassembled WGS sequence"/>
</dbReference>
<feature type="transmembrane region" description="Helical" evidence="1">
    <location>
        <begin position="31"/>
        <end position="51"/>
    </location>
</feature>
<organism evidence="2 3">
    <name type="scientific">Pararge aegeria aegeria</name>
    <dbReference type="NCBI Taxonomy" id="348720"/>
    <lineage>
        <taxon>Eukaryota</taxon>
        <taxon>Metazoa</taxon>
        <taxon>Ecdysozoa</taxon>
        <taxon>Arthropoda</taxon>
        <taxon>Hexapoda</taxon>
        <taxon>Insecta</taxon>
        <taxon>Pterygota</taxon>
        <taxon>Neoptera</taxon>
        <taxon>Endopterygota</taxon>
        <taxon>Lepidoptera</taxon>
        <taxon>Glossata</taxon>
        <taxon>Ditrysia</taxon>
        <taxon>Papilionoidea</taxon>
        <taxon>Nymphalidae</taxon>
        <taxon>Satyrinae</taxon>
        <taxon>Satyrini</taxon>
        <taxon>Parargina</taxon>
        <taxon>Pararge</taxon>
    </lineage>
</organism>